<comment type="caution">
    <text evidence="6">The sequence shown here is derived from an EMBL/GenBank/DDBJ whole genome shotgun (WGS) entry which is preliminary data.</text>
</comment>
<keyword evidence="4" id="KW-0813">Transport</keyword>
<accession>A0ABW1AUQ4</accession>
<keyword evidence="4" id="KW-0406">Ion transport</keyword>
<evidence type="ECO:0000256" key="4">
    <source>
        <dbReference type="ARBA" id="ARBA00023065"/>
    </source>
</evidence>
<dbReference type="InterPro" id="IPR038081">
    <property type="entry name" value="CalX-like_sf"/>
</dbReference>
<dbReference type="InterPro" id="IPR000601">
    <property type="entry name" value="PKD_dom"/>
</dbReference>
<dbReference type="InterPro" id="IPR003644">
    <property type="entry name" value="Calx_beta"/>
</dbReference>
<keyword evidence="3" id="KW-0106">Calcium</keyword>
<dbReference type="InterPro" id="IPR051171">
    <property type="entry name" value="CaCA"/>
</dbReference>
<protein>
    <submittedName>
        <fullName evidence="6">Calx-beta domain-containing protein</fullName>
    </submittedName>
</protein>
<keyword evidence="7" id="KW-1185">Reference proteome</keyword>
<dbReference type="PANTHER" id="PTHR11878:SF65">
    <property type="entry name" value="NA_CA-EXCHANGE PROTEIN, ISOFORM G"/>
    <property type="match status" value="1"/>
</dbReference>
<evidence type="ECO:0000256" key="2">
    <source>
        <dbReference type="ARBA" id="ARBA00022737"/>
    </source>
</evidence>
<dbReference type="RefSeq" id="WP_385961522.1">
    <property type="nucleotide sequence ID" value="NZ_JBHSOG010000060.1"/>
</dbReference>
<feature type="domain" description="PKD" evidence="5">
    <location>
        <begin position="606"/>
        <end position="678"/>
    </location>
</feature>
<dbReference type="PANTHER" id="PTHR11878">
    <property type="entry name" value="SODIUM/CALCIUM EXCHANGER"/>
    <property type="match status" value="1"/>
</dbReference>
<dbReference type="PROSITE" id="PS50093">
    <property type="entry name" value="PKD"/>
    <property type="match status" value="1"/>
</dbReference>
<dbReference type="CDD" id="cd00146">
    <property type="entry name" value="PKD"/>
    <property type="match status" value="1"/>
</dbReference>
<gene>
    <name evidence="6" type="ORF">ACFPTN_16035</name>
</gene>
<dbReference type="SUPFAM" id="SSF49299">
    <property type="entry name" value="PKD domain"/>
    <property type="match status" value="1"/>
</dbReference>
<keyword evidence="2" id="KW-0677">Repeat</keyword>
<evidence type="ECO:0000256" key="3">
    <source>
        <dbReference type="ARBA" id="ARBA00022837"/>
    </source>
</evidence>
<proteinExistence type="predicted"/>
<evidence type="ECO:0000259" key="5">
    <source>
        <dbReference type="PROSITE" id="PS50093"/>
    </source>
</evidence>
<sequence>MPIAIEEPINTYPASGQGEPGIAGVTDAPGVPVVTLADAVVLETNSTYSPNMQFVVTLSEAATAEVRIDYRTIGKTATDGGDYDAVSGTLVVAAGQTSAVIAITTYGGSAVEFDESFVLELTNARGAQFADGAVSLRAAGTILDNDGTGAKLALLVGDAEVVEGHSGQREVVFEVRLSQPVDQAVTVNYTTAPGTASSGVDFAPVSGTLTFLAGQTVATVHVPVYGDTAVESTEQFSLVLSAPGGAGAEGVGRILDDDAGGGVVPVISIEPAQVLESNSTYSPTMEFVVRLSAPTTQTVRVSYATVAGTALAGSDYVATSGTLTFAPGQTSAVIVVTPYGGTAVEPDETFVLRLTNPQNAALAGGVAALDAIGTIIDNDAPAAVDGLPILSVADVQVQEAPGGATAVFTLNLSSPTAAAVSGQFAVVAGTASAGADFTPVSGTFLIEPGQSAFTVEVPILDDALDEPTETFVLRLSEISNAGFAGTDTELWAIGEIVDDDVTPGVAVAAGGDLEVAEGQAFGRTVNFTDGADAGANGWTYEIDWDGDGLADETGSLAPGNSSFDISHVYPDGPAATVVTVKVIDEAGMDEASASFTVAVTNVAPVIALTGAGSVDEGSAYMLNFGTLADPGADAATEFAALGGNASHTYADDGNYGITLSVTDEDGSFVAGSKSVTVEGNVLPPETVGVSGQSAATSSVRQEIDGREVLRIELGQAASKVTVDLSRFYLNDDGTLHAESGRLRLLDASGNVVDEATFVADSTTGGKTVSLDSTADFTAVEISAGAYDGTDFVFGAYAGAGGGFATGVYADGAGLHGSDFLVNWVEFEFQPVGTLQPNPLDL</sequence>
<dbReference type="Gene3D" id="2.60.40.2030">
    <property type="match status" value="4"/>
</dbReference>
<dbReference type="SMART" id="SM00237">
    <property type="entry name" value="Calx_beta"/>
    <property type="match status" value="4"/>
</dbReference>
<name>A0ABW1AUQ4_9RHOO</name>
<organism evidence="6 7">
    <name type="scientific">Thauera sinica</name>
    <dbReference type="NCBI Taxonomy" id="2665146"/>
    <lineage>
        <taxon>Bacteria</taxon>
        <taxon>Pseudomonadati</taxon>
        <taxon>Pseudomonadota</taxon>
        <taxon>Betaproteobacteria</taxon>
        <taxon>Rhodocyclales</taxon>
        <taxon>Zoogloeaceae</taxon>
        <taxon>Thauera</taxon>
    </lineage>
</organism>
<dbReference type="Pfam" id="PF03160">
    <property type="entry name" value="Calx-beta"/>
    <property type="match status" value="4"/>
</dbReference>
<evidence type="ECO:0000313" key="6">
    <source>
        <dbReference type="EMBL" id="MFC5770889.1"/>
    </source>
</evidence>
<evidence type="ECO:0000313" key="7">
    <source>
        <dbReference type="Proteomes" id="UP001595974"/>
    </source>
</evidence>
<dbReference type="Proteomes" id="UP001595974">
    <property type="component" value="Unassembled WGS sequence"/>
</dbReference>
<dbReference type="Gene3D" id="2.60.40.10">
    <property type="entry name" value="Immunoglobulins"/>
    <property type="match status" value="1"/>
</dbReference>
<dbReference type="EMBL" id="JBHSOG010000060">
    <property type="protein sequence ID" value="MFC5770889.1"/>
    <property type="molecule type" value="Genomic_DNA"/>
</dbReference>
<dbReference type="InterPro" id="IPR013783">
    <property type="entry name" value="Ig-like_fold"/>
</dbReference>
<dbReference type="SUPFAM" id="SSF141072">
    <property type="entry name" value="CalX-like"/>
    <property type="match status" value="4"/>
</dbReference>
<keyword evidence="1" id="KW-0732">Signal</keyword>
<dbReference type="InterPro" id="IPR035986">
    <property type="entry name" value="PKD_dom_sf"/>
</dbReference>
<evidence type="ECO:0000256" key="1">
    <source>
        <dbReference type="ARBA" id="ARBA00022729"/>
    </source>
</evidence>
<reference evidence="7" key="1">
    <citation type="journal article" date="2019" name="Int. J. Syst. Evol. Microbiol.">
        <title>The Global Catalogue of Microorganisms (GCM) 10K type strain sequencing project: providing services to taxonomists for standard genome sequencing and annotation.</title>
        <authorList>
            <consortium name="The Broad Institute Genomics Platform"/>
            <consortium name="The Broad Institute Genome Sequencing Center for Infectious Disease"/>
            <person name="Wu L."/>
            <person name="Ma J."/>
        </authorList>
    </citation>
    <scope>NUCLEOTIDE SEQUENCE [LARGE SCALE GENOMIC DNA]</scope>
    <source>
        <strain evidence="7">SHR3</strain>
    </source>
</reference>